<proteinExistence type="predicted"/>
<protein>
    <submittedName>
        <fullName evidence="3">Isochorismatase</fullName>
    </submittedName>
</protein>
<dbReference type="RefSeq" id="WP_104738287.1">
    <property type="nucleotide sequence ID" value="NZ_BMHR01000006.1"/>
</dbReference>
<name>A0A2P4EVJ6_9GAMM</name>
<keyword evidence="1" id="KW-0378">Hydrolase</keyword>
<evidence type="ECO:0000256" key="1">
    <source>
        <dbReference type="ARBA" id="ARBA00022801"/>
    </source>
</evidence>
<dbReference type="InterPro" id="IPR036380">
    <property type="entry name" value="Isochorismatase-like_sf"/>
</dbReference>
<evidence type="ECO:0000313" key="3">
    <source>
        <dbReference type="EMBL" id="POB03645.1"/>
    </source>
</evidence>
<dbReference type="AlphaFoldDB" id="A0A2P4EVJ6"/>
<evidence type="ECO:0000259" key="2">
    <source>
        <dbReference type="Pfam" id="PF00857"/>
    </source>
</evidence>
<dbReference type="SUPFAM" id="SSF52499">
    <property type="entry name" value="Isochorismatase-like hydrolases"/>
    <property type="match status" value="1"/>
</dbReference>
<dbReference type="Proteomes" id="UP000243451">
    <property type="component" value="Unassembled WGS sequence"/>
</dbReference>
<evidence type="ECO:0000313" key="4">
    <source>
        <dbReference type="Proteomes" id="UP000243451"/>
    </source>
</evidence>
<dbReference type="GO" id="GO:0016787">
    <property type="term" value="F:hydrolase activity"/>
    <property type="evidence" value="ECO:0007669"/>
    <property type="project" value="UniProtKB-KW"/>
</dbReference>
<keyword evidence="4" id="KW-1185">Reference proteome</keyword>
<dbReference type="InterPro" id="IPR050272">
    <property type="entry name" value="Isochorismatase-like_hydrls"/>
</dbReference>
<comment type="caution">
    <text evidence="3">The sequence shown here is derived from an EMBL/GenBank/DDBJ whole genome shotgun (WGS) entry which is preliminary data.</text>
</comment>
<feature type="domain" description="Isochorismatase-like" evidence="2">
    <location>
        <begin position="3"/>
        <end position="142"/>
    </location>
</feature>
<dbReference type="PANTHER" id="PTHR43540">
    <property type="entry name" value="PEROXYUREIDOACRYLATE/UREIDOACRYLATE AMIDOHYDROLASE-RELATED"/>
    <property type="match status" value="1"/>
</dbReference>
<reference evidence="3 4" key="1">
    <citation type="submission" date="2018-01" db="EMBL/GenBank/DDBJ databases">
        <title>Draft genome of the type strain Pseudomonas oceani DSM 100277 isolated from the deep water in Okinawa trough, northwestern Pacific Ocean.</title>
        <authorList>
            <person name="Gomila M."/>
            <person name="Mulet M."/>
            <person name="Garcia-Valdes E."/>
            <person name="Lalucat J."/>
        </authorList>
    </citation>
    <scope>NUCLEOTIDE SEQUENCE [LARGE SCALE GENOMIC DNA]</scope>
    <source>
        <strain evidence="3 4">DSM 100277</strain>
    </source>
</reference>
<dbReference type="Gene3D" id="3.40.50.850">
    <property type="entry name" value="Isochorismatase-like"/>
    <property type="match status" value="1"/>
</dbReference>
<accession>A0A2P4EVJ6</accession>
<organism evidence="3 4">
    <name type="scientific">Halopseudomonas oceani</name>
    <dbReference type="NCBI Taxonomy" id="1708783"/>
    <lineage>
        <taxon>Bacteria</taxon>
        <taxon>Pseudomonadati</taxon>
        <taxon>Pseudomonadota</taxon>
        <taxon>Gammaproteobacteria</taxon>
        <taxon>Pseudomonadales</taxon>
        <taxon>Pseudomonadaceae</taxon>
        <taxon>Halopseudomonas</taxon>
    </lineage>
</organism>
<gene>
    <name evidence="3" type="ORF">C1949_09755</name>
</gene>
<dbReference type="EMBL" id="PPSK01000007">
    <property type="protein sequence ID" value="POB03645.1"/>
    <property type="molecule type" value="Genomic_DNA"/>
</dbReference>
<dbReference type="OrthoDB" id="1157330at2"/>
<dbReference type="PANTHER" id="PTHR43540:SF14">
    <property type="entry name" value="ISOCHORISMATASE"/>
    <property type="match status" value="1"/>
</dbReference>
<dbReference type="InterPro" id="IPR000868">
    <property type="entry name" value="Isochorismatase-like_dom"/>
</dbReference>
<dbReference type="Pfam" id="PF00857">
    <property type="entry name" value="Isochorismatase"/>
    <property type="match status" value="1"/>
</dbReference>
<sequence>MKSALLVVDVQSGVFGSANPPFQSDAVIHNINALVGHANAQGLKTVLIQHQIPGMLEPDSPAWQLYAGLTDAEQRINIRKHTPDAFQGTDLADRLAEESIEHLIICGYASDFCIDRTAFSAASRGYQVSLVEDAHATHDKPHLDARSIIAHHSFTLSKHPNIGLTSTRALTQGAPIRRMSNHE</sequence>